<reference evidence="7 8" key="1">
    <citation type="journal article" date="2018" name="Sci. Rep.">
        <title>Genomic signatures of local adaptation to the degree of environmental predictability in rotifers.</title>
        <authorList>
            <person name="Franch-Gras L."/>
            <person name="Hahn C."/>
            <person name="Garcia-Roger E.M."/>
            <person name="Carmona M.J."/>
            <person name="Serra M."/>
            <person name="Gomez A."/>
        </authorList>
    </citation>
    <scope>NUCLEOTIDE SEQUENCE [LARGE SCALE GENOMIC DNA]</scope>
    <source>
        <strain evidence="7">HYR1</strain>
    </source>
</reference>
<feature type="transmembrane region" description="Helical" evidence="6">
    <location>
        <begin position="87"/>
        <end position="112"/>
    </location>
</feature>
<gene>
    <name evidence="7" type="ORF">BpHYR1_043174</name>
</gene>
<dbReference type="GO" id="GO:0016020">
    <property type="term" value="C:membrane"/>
    <property type="evidence" value="ECO:0007669"/>
    <property type="project" value="UniProtKB-SubCell"/>
</dbReference>
<dbReference type="AlphaFoldDB" id="A0A3M7R9E7"/>
<evidence type="ECO:0000313" key="7">
    <source>
        <dbReference type="EMBL" id="RNA20156.1"/>
    </source>
</evidence>
<name>A0A3M7R9E7_BRAPC</name>
<keyword evidence="8" id="KW-1185">Reference proteome</keyword>
<protein>
    <submittedName>
        <fullName evidence="7">Dispanin subfamily A member 2b-like</fullName>
    </submittedName>
</protein>
<comment type="subcellular location">
    <subcellularLocation>
        <location evidence="1">Membrane</location>
    </subcellularLocation>
</comment>
<dbReference type="InterPro" id="IPR007593">
    <property type="entry name" value="CD225/Dispanin_fam"/>
</dbReference>
<dbReference type="Proteomes" id="UP000276133">
    <property type="component" value="Unassembled WGS sequence"/>
</dbReference>
<accession>A0A3M7R9E7</accession>
<evidence type="ECO:0000313" key="8">
    <source>
        <dbReference type="Proteomes" id="UP000276133"/>
    </source>
</evidence>
<dbReference type="OrthoDB" id="6083617at2759"/>
<comment type="similarity">
    <text evidence="2">Belongs to the CD225/Dispanin family.</text>
</comment>
<evidence type="ECO:0000256" key="2">
    <source>
        <dbReference type="ARBA" id="ARBA00006843"/>
    </source>
</evidence>
<comment type="caution">
    <text evidence="7">The sequence shown here is derived from an EMBL/GenBank/DDBJ whole genome shotgun (WGS) entry which is preliminary data.</text>
</comment>
<organism evidence="7 8">
    <name type="scientific">Brachionus plicatilis</name>
    <name type="common">Marine rotifer</name>
    <name type="synonym">Brachionus muelleri</name>
    <dbReference type="NCBI Taxonomy" id="10195"/>
    <lineage>
        <taxon>Eukaryota</taxon>
        <taxon>Metazoa</taxon>
        <taxon>Spiralia</taxon>
        <taxon>Gnathifera</taxon>
        <taxon>Rotifera</taxon>
        <taxon>Eurotatoria</taxon>
        <taxon>Monogononta</taxon>
        <taxon>Pseudotrocha</taxon>
        <taxon>Ploima</taxon>
        <taxon>Brachionidae</taxon>
        <taxon>Brachionus</taxon>
    </lineage>
</organism>
<dbReference type="Pfam" id="PF04505">
    <property type="entry name" value="CD225"/>
    <property type="match status" value="1"/>
</dbReference>
<evidence type="ECO:0000256" key="3">
    <source>
        <dbReference type="ARBA" id="ARBA00022692"/>
    </source>
</evidence>
<evidence type="ECO:0000256" key="5">
    <source>
        <dbReference type="ARBA" id="ARBA00023136"/>
    </source>
</evidence>
<proteinExistence type="inferred from homology"/>
<keyword evidence="4 6" id="KW-1133">Transmembrane helix</keyword>
<evidence type="ECO:0000256" key="4">
    <source>
        <dbReference type="ARBA" id="ARBA00022989"/>
    </source>
</evidence>
<evidence type="ECO:0000256" key="6">
    <source>
        <dbReference type="SAM" id="Phobius"/>
    </source>
</evidence>
<dbReference type="EMBL" id="REGN01003909">
    <property type="protein sequence ID" value="RNA20156.1"/>
    <property type="molecule type" value="Genomic_DNA"/>
</dbReference>
<evidence type="ECO:0000256" key="1">
    <source>
        <dbReference type="ARBA" id="ARBA00004370"/>
    </source>
</evidence>
<sequence>MTNIPEKSPISDVTSIFNGSNQDFRNNYNQKLEIEEIEKIKDYLVWTIINLIFFTILSIPGLIFCIKTRDAKQSRRHSDALGMSKKCMISNLLATILGLIIYTVAMLIAIFYD</sequence>
<keyword evidence="3 6" id="KW-0812">Transmembrane</keyword>
<feature type="transmembrane region" description="Helical" evidence="6">
    <location>
        <begin position="43"/>
        <end position="66"/>
    </location>
</feature>
<keyword evidence="5 6" id="KW-0472">Membrane</keyword>